<dbReference type="FunFam" id="1.10.10.60:FF:000141">
    <property type="entry name" value="TetR family transcriptional regulator"/>
    <property type="match status" value="1"/>
</dbReference>
<dbReference type="SUPFAM" id="SSF46689">
    <property type="entry name" value="Homeodomain-like"/>
    <property type="match status" value="1"/>
</dbReference>
<dbReference type="InterPro" id="IPR009057">
    <property type="entry name" value="Homeodomain-like_sf"/>
</dbReference>
<evidence type="ECO:0000256" key="2">
    <source>
        <dbReference type="ARBA" id="ARBA00023125"/>
    </source>
</evidence>
<evidence type="ECO:0000256" key="1">
    <source>
        <dbReference type="ARBA" id="ARBA00023015"/>
    </source>
</evidence>
<dbReference type="InterPro" id="IPR039536">
    <property type="entry name" value="TetR_C_Proteobacteria"/>
</dbReference>
<dbReference type="InterPro" id="IPR050109">
    <property type="entry name" value="HTH-type_TetR-like_transc_reg"/>
</dbReference>
<evidence type="ECO:0000256" key="3">
    <source>
        <dbReference type="ARBA" id="ARBA00023163"/>
    </source>
</evidence>
<dbReference type="OrthoDB" id="881297at2"/>
<keyword evidence="7" id="KW-1185">Reference proteome</keyword>
<dbReference type="InterPro" id="IPR001647">
    <property type="entry name" value="HTH_TetR"/>
</dbReference>
<dbReference type="AlphaFoldDB" id="A0A2S7IEZ2"/>
<dbReference type="PRINTS" id="PR00455">
    <property type="entry name" value="HTHTETR"/>
</dbReference>
<name>A0A2S7IEZ2_9BACT</name>
<dbReference type="PROSITE" id="PS50977">
    <property type="entry name" value="HTH_TETR_2"/>
    <property type="match status" value="1"/>
</dbReference>
<reference evidence="7" key="1">
    <citation type="submission" date="2018-02" db="EMBL/GenBank/DDBJ databases">
        <title>Genome sequencing of Solimonas sp. HR-BB.</title>
        <authorList>
            <person name="Lee Y."/>
            <person name="Jeon C.O."/>
        </authorList>
    </citation>
    <scope>NUCLEOTIDE SEQUENCE [LARGE SCALE GENOMIC DNA]</scope>
    <source>
        <strain evidence="7">HR-U</strain>
    </source>
</reference>
<evidence type="ECO:0000313" key="6">
    <source>
        <dbReference type="EMBL" id="PQA53392.1"/>
    </source>
</evidence>
<dbReference type="Proteomes" id="UP000239590">
    <property type="component" value="Unassembled WGS sequence"/>
</dbReference>
<dbReference type="InterPro" id="IPR036271">
    <property type="entry name" value="Tet_transcr_reg_TetR-rel_C_sf"/>
</dbReference>
<feature type="domain" description="HTH tetR-type" evidence="5">
    <location>
        <begin position="15"/>
        <end position="75"/>
    </location>
</feature>
<feature type="DNA-binding region" description="H-T-H motif" evidence="4">
    <location>
        <begin position="38"/>
        <end position="57"/>
    </location>
</feature>
<comment type="caution">
    <text evidence="6">The sequence shown here is derived from an EMBL/GenBank/DDBJ whole genome shotgun (WGS) entry which is preliminary data.</text>
</comment>
<organism evidence="6 7">
    <name type="scientific">Siphonobacter curvatus</name>
    <dbReference type="NCBI Taxonomy" id="2094562"/>
    <lineage>
        <taxon>Bacteria</taxon>
        <taxon>Pseudomonadati</taxon>
        <taxon>Bacteroidota</taxon>
        <taxon>Cytophagia</taxon>
        <taxon>Cytophagales</taxon>
        <taxon>Cytophagaceae</taxon>
        <taxon>Siphonobacter</taxon>
    </lineage>
</organism>
<gene>
    <name evidence="6" type="ORF">C5O19_24410</name>
</gene>
<dbReference type="SUPFAM" id="SSF48498">
    <property type="entry name" value="Tetracyclin repressor-like, C-terminal domain"/>
    <property type="match status" value="1"/>
</dbReference>
<evidence type="ECO:0000259" key="5">
    <source>
        <dbReference type="PROSITE" id="PS50977"/>
    </source>
</evidence>
<evidence type="ECO:0000313" key="7">
    <source>
        <dbReference type="Proteomes" id="UP000239590"/>
    </source>
</evidence>
<dbReference type="EMBL" id="PTRA01000009">
    <property type="protein sequence ID" value="PQA53392.1"/>
    <property type="molecule type" value="Genomic_DNA"/>
</dbReference>
<dbReference type="GO" id="GO:0003677">
    <property type="term" value="F:DNA binding"/>
    <property type="evidence" value="ECO:0007669"/>
    <property type="project" value="UniProtKB-UniRule"/>
</dbReference>
<dbReference type="Pfam" id="PF14246">
    <property type="entry name" value="TetR_C_7"/>
    <property type="match status" value="1"/>
</dbReference>
<keyword evidence="2 4" id="KW-0238">DNA-binding</keyword>
<proteinExistence type="predicted"/>
<evidence type="ECO:0000256" key="4">
    <source>
        <dbReference type="PROSITE-ProRule" id="PRU00335"/>
    </source>
</evidence>
<dbReference type="Pfam" id="PF00440">
    <property type="entry name" value="TetR_N"/>
    <property type="match status" value="1"/>
</dbReference>
<keyword evidence="1" id="KW-0805">Transcription regulation</keyword>
<keyword evidence="3" id="KW-0804">Transcription</keyword>
<dbReference type="Gene3D" id="1.10.357.10">
    <property type="entry name" value="Tetracycline Repressor, domain 2"/>
    <property type="match status" value="1"/>
</dbReference>
<protein>
    <submittedName>
        <fullName evidence="6">TetR family transcriptional regulator</fullName>
    </submittedName>
</protein>
<accession>A0A2S7IEZ2</accession>
<sequence>MNVTDNKPKWSRRKDLRPAEIIDAALHVFTEYGFAATKLDDIAKRAGIVKGTLYRYYDTKEDLFRAVVQHTIEVHLQTIQQVSTNFQGSLAELVPVLLKYAATRISGSNVPALARLVISESHTFPDLARIWYENVVSHVLTLLTDLIGKAQARGEVRMGDPKVHAFSIVGPLVLSALFHEMFGNSIIHAPSFTALAEQHAQTVLTGILLDPVRL</sequence>
<dbReference type="PANTHER" id="PTHR30055">
    <property type="entry name" value="HTH-TYPE TRANSCRIPTIONAL REGULATOR RUTR"/>
    <property type="match status" value="1"/>
</dbReference>